<dbReference type="EMBL" id="JACHXD010000013">
    <property type="protein sequence ID" value="MBB3121006.1"/>
    <property type="molecule type" value="Genomic_DNA"/>
</dbReference>
<feature type="domain" description="Antitoxin SocA-like Panacea" evidence="1">
    <location>
        <begin position="27"/>
        <end position="132"/>
    </location>
</feature>
<proteinExistence type="predicted"/>
<evidence type="ECO:0000313" key="2">
    <source>
        <dbReference type="EMBL" id="MBB3121006.1"/>
    </source>
</evidence>
<dbReference type="Pfam" id="PF13274">
    <property type="entry name" value="SocA_Panacea"/>
    <property type="match status" value="1"/>
</dbReference>
<reference evidence="2 3" key="1">
    <citation type="submission" date="2020-08" db="EMBL/GenBank/DDBJ databases">
        <title>Genomic Encyclopedia of Type Strains, Phase III (KMG-III): the genomes of soil and plant-associated and newly described type strains.</title>
        <authorList>
            <person name="Whitman W."/>
        </authorList>
    </citation>
    <scope>NUCLEOTIDE SEQUENCE [LARGE SCALE GENOMIC DNA]</scope>
    <source>
        <strain evidence="2 3">CECT 8897</strain>
    </source>
</reference>
<dbReference type="InterPro" id="IPR025272">
    <property type="entry name" value="SocA_Panacea"/>
</dbReference>
<keyword evidence="3" id="KW-1185">Reference proteome</keyword>
<organism evidence="2 3">
    <name type="scientific">Pseudoduganella violacea</name>
    <dbReference type="NCBI Taxonomy" id="1715466"/>
    <lineage>
        <taxon>Bacteria</taxon>
        <taxon>Pseudomonadati</taxon>
        <taxon>Pseudomonadota</taxon>
        <taxon>Betaproteobacteria</taxon>
        <taxon>Burkholderiales</taxon>
        <taxon>Oxalobacteraceae</taxon>
        <taxon>Telluria group</taxon>
        <taxon>Pseudoduganella</taxon>
    </lineage>
</organism>
<name>A0A7W5BD72_9BURK</name>
<gene>
    <name evidence="2" type="ORF">FHS03_004079</name>
</gene>
<comment type="caution">
    <text evidence="2">The sequence shown here is derived from an EMBL/GenBank/DDBJ whole genome shotgun (WGS) entry which is preliminary data.</text>
</comment>
<dbReference type="RefSeq" id="WP_183442755.1">
    <property type="nucleotide sequence ID" value="NZ_JACHXD010000013.1"/>
</dbReference>
<sequence length="166" mass="19222">MRSTPVVNHLLRLGFREKADDLTPLKIQKLLYFLHGWYLAVTGKPLIEEGFEKWQYGPVARGVYDALKRYGSNPVDDYIKDFDWETGEETAHFINPETVPQFSDVLEAVWKKYSPLTGAQLSTLTHLEQTPWSLTEMRERIDDELIRKYFVDQANAKRNASAETPT</sequence>
<dbReference type="AlphaFoldDB" id="A0A7W5BD72"/>
<accession>A0A7W5BD72</accession>
<evidence type="ECO:0000259" key="1">
    <source>
        <dbReference type="Pfam" id="PF13274"/>
    </source>
</evidence>
<evidence type="ECO:0000313" key="3">
    <source>
        <dbReference type="Proteomes" id="UP000541535"/>
    </source>
</evidence>
<dbReference type="Proteomes" id="UP000541535">
    <property type="component" value="Unassembled WGS sequence"/>
</dbReference>
<protein>
    <submittedName>
        <fullName evidence="2">Putative phage-associated protein</fullName>
    </submittedName>
</protein>